<evidence type="ECO:0000256" key="2">
    <source>
        <dbReference type="SAM" id="MobiDB-lite"/>
    </source>
</evidence>
<dbReference type="PROSITE" id="PS00662">
    <property type="entry name" value="T2SP_E"/>
    <property type="match status" value="1"/>
</dbReference>
<dbReference type="NCBIfam" id="TIGR01420">
    <property type="entry name" value="pilT_fam"/>
    <property type="match status" value="1"/>
</dbReference>
<dbReference type="CDD" id="cd01131">
    <property type="entry name" value="PilT"/>
    <property type="match status" value="1"/>
</dbReference>
<dbReference type="InterPro" id="IPR001482">
    <property type="entry name" value="T2SS/T4SS_dom"/>
</dbReference>
<dbReference type="Pfam" id="PF00437">
    <property type="entry name" value="T2SSE"/>
    <property type="match status" value="1"/>
</dbReference>
<dbReference type="AlphaFoldDB" id="A0A538U2Q1"/>
<gene>
    <name evidence="4" type="ORF">E6K81_13250</name>
</gene>
<feature type="compositionally biased region" description="Low complexity" evidence="2">
    <location>
        <begin position="361"/>
        <end position="370"/>
    </location>
</feature>
<dbReference type="PANTHER" id="PTHR30486">
    <property type="entry name" value="TWITCHING MOTILITY PROTEIN PILT"/>
    <property type="match status" value="1"/>
</dbReference>
<dbReference type="InterPro" id="IPR050921">
    <property type="entry name" value="T4SS_GSP_E_ATPase"/>
</dbReference>
<dbReference type="InterPro" id="IPR027417">
    <property type="entry name" value="P-loop_NTPase"/>
</dbReference>
<dbReference type="GO" id="GO:0016887">
    <property type="term" value="F:ATP hydrolysis activity"/>
    <property type="evidence" value="ECO:0007669"/>
    <property type="project" value="InterPro"/>
</dbReference>
<evidence type="ECO:0000256" key="1">
    <source>
        <dbReference type="ARBA" id="ARBA00006611"/>
    </source>
</evidence>
<proteinExistence type="inferred from homology"/>
<dbReference type="Gene3D" id="3.40.50.300">
    <property type="entry name" value="P-loop containing nucleotide triphosphate hydrolases"/>
    <property type="match status" value="1"/>
</dbReference>
<dbReference type="EMBL" id="VBPB01000244">
    <property type="protein sequence ID" value="TMQ70174.1"/>
    <property type="molecule type" value="Genomic_DNA"/>
</dbReference>
<dbReference type="Gene3D" id="3.30.450.90">
    <property type="match status" value="1"/>
</dbReference>
<protein>
    <submittedName>
        <fullName evidence="4">Type IV pilus twitching motility protein PilT</fullName>
    </submittedName>
</protein>
<feature type="domain" description="Bacterial type II secretion system protein E" evidence="3">
    <location>
        <begin position="194"/>
        <end position="208"/>
    </location>
</feature>
<feature type="region of interest" description="Disordered" evidence="2">
    <location>
        <begin position="334"/>
        <end position="370"/>
    </location>
</feature>
<evidence type="ECO:0000313" key="4">
    <source>
        <dbReference type="EMBL" id="TMQ70174.1"/>
    </source>
</evidence>
<dbReference type="InterPro" id="IPR003593">
    <property type="entry name" value="AAA+_ATPase"/>
</dbReference>
<comment type="similarity">
    <text evidence="1">Belongs to the GSP E family.</text>
</comment>
<reference evidence="4 5" key="1">
    <citation type="journal article" date="2019" name="Nat. Microbiol.">
        <title>Mediterranean grassland soil C-N compound turnover is dependent on rainfall and depth, and is mediated by genomically divergent microorganisms.</title>
        <authorList>
            <person name="Diamond S."/>
            <person name="Andeer P.F."/>
            <person name="Li Z."/>
            <person name="Crits-Christoph A."/>
            <person name="Burstein D."/>
            <person name="Anantharaman K."/>
            <person name="Lane K.R."/>
            <person name="Thomas B.C."/>
            <person name="Pan C."/>
            <person name="Northen T.R."/>
            <person name="Banfield J.F."/>
        </authorList>
    </citation>
    <scope>NUCLEOTIDE SEQUENCE [LARGE SCALE GENOMIC DNA]</scope>
    <source>
        <strain evidence="4">WS_11</strain>
    </source>
</reference>
<sequence length="370" mass="40209">MARIDEIFTLVRQQGASDVHLTAGSPPMVRVNGDIVPVPYPPLQADVLEPLLFEMMDPVQRARYDRDRDVDFSYEVPGALRLRCNIYEQARGVAGAFRLLPDQILSMEQLGLPAAATRFAEFQRGLVLVAGPPGSGKSSTLAAMIDQINRTKAKHILTLEDPIEYRHINRKSLITQREIRRHTPSFAQGIKAALREDPDIILVGEMRDPETMSMAISAASTGQLVLGTLHTRSAMQAVDRIVDSFEGDRQTQVRLILAESLRGVIAQRLIRRTGGGGRALAVEILVGNQAVASLIRDKKTFQLASVIQTGKREGMQSMDESILALVQAGTISSEEAAQHMSNRDAMSGGARPAGPAPPRPGEAGPTRQAA</sequence>
<comment type="caution">
    <text evidence="4">The sequence shown here is derived from an EMBL/GenBank/DDBJ whole genome shotgun (WGS) entry which is preliminary data.</text>
</comment>
<dbReference type="SMART" id="SM00382">
    <property type="entry name" value="AAA"/>
    <property type="match status" value="1"/>
</dbReference>
<accession>A0A538U2Q1</accession>
<dbReference type="PANTHER" id="PTHR30486:SF6">
    <property type="entry name" value="TYPE IV PILUS RETRACTATION ATPASE PILT"/>
    <property type="match status" value="1"/>
</dbReference>
<dbReference type="InterPro" id="IPR006321">
    <property type="entry name" value="PilT/PilU"/>
</dbReference>
<evidence type="ECO:0000313" key="5">
    <source>
        <dbReference type="Proteomes" id="UP000319771"/>
    </source>
</evidence>
<dbReference type="GO" id="GO:0005524">
    <property type="term" value="F:ATP binding"/>
    <property type="evidence" value="ECO:0007669"/>
    <property type="project" value="InterPro"/>
</dbReference>
<dbReference type="SUPFAM" id="SSF52540">
    <property type="entry name" value="P-loop containing nucleoside triphosphate hydrolases"/>
    <property type="match status" value="1"/>
</dbReference>
<organism evidence="4 5">
    <name type="scientific">Eiseniibacteriota bacterium</name>
    <dbReference type="NCBI Taxonomy" id="2212470"/>
    <lineage>
        <taxon>Bacteria</taxon>
        <taxon>Candidatus Eiseniibacteriota</taxon>
    </lineage>
</organism>
<evidence type="ECO:0000259" key="3">
    <source>
        <dbReference type="PROSITE" id="PS00662"/>
    </source>
</evidence>
<dbReference type="Proteomes" id="UP000319771">
    <property type="component" value="Unassembled WGS sequence"/>
</dbReference>
<name>A0A538U2Q1_UNCEI</name>